<gene>
    <name evidence="1" type="ORF">HMPREF1555_01332</name>
</gene>
<comment type="caution">
    <text evidence="1">The sequence shown here is derived from an EMBL/GenBank/DDBJ whole genome shotgun (WGS) entry which is preliminary data.</text>
</comment>
<sequence length="158" mass="18291">MDNNIWIKSSATLAKRLHKDQVDKAGMDYFEGHLCMVASMGKTWQEQVVGYLHDASEDTPNTVEEVLSLLEKEAQQRLSKEDRLEFSSALHLLNHHNSPDRDSYIRAIGEHPLARAVKLNDLRHNMDLSRLPSPSSKDFIRRERYESEYNYLYSISSL</sequence>
<proteinExistence type="predicted"/>
<dbReference type="EMBL" id="AWUW01000098">
    <property type="protein sequence ID" value="ERJ65600.1"/>
    <property type="molecule type" value="Genomic_DNA"/>
</dbReference>
<accession>A0A0E2LQ72</accession>
<reference evidence="1 2" key="1">
    <citation type="submission" date="2013-06" db="EMBL/GenBank/DDBJ databases">
        <authorList>
            <person name="Weinstock G."/>
            <person name="Sodergren E."/>
            <person name="Lobos E.A."/>
            <person name="Fulton L."/>
            <person name="Fulton R."/>
            <person name="Courtney L."/>
            <person name="Fronick C."/>
            <person name="O'Laughlin M."/>
            <person name="Godfrey J."/>
            <person name="Wilson R.M."/>
            <person name="Miner T."/>
            <person name="Farmer C."/>
            <person name="Delehaunty K."/>
            <person name="Cordes M."/>
            <person name="Minx P."/>
            <person name="Tomlinson C."/>
            <person name="Chen J."/>
            <person name="Wollam A."/>
            <person name="Pepin K.H."/>
            <person name="Bhonagiri V."/>
            <person name="Zhang X."/>
            <person name="Warren W."/>
            <person name="Mitreva M."/>
            <person name="Mardis E.R."/>
            <person name="Wilson R.K."/>
        </authorList>
    </citation>
    <scope>NUCLEOTIDE SEQUENCE [LARGE SCALE GENOMIC DNA]</scope>
    <source>
        <strain evidence="1 2">F0570</strain>
    </source>
</reference>
<dbReference type="Proteomes" id="UP000016630">
    <property type="component" value="Unassembled WGS sequence"/>
</dbReference>
<dbReference type="HOGENOM" id="CLU_109398_2_0_10"/>
<dbReference type="Gene3D" id="1.10.3210.10">
    <property type="entry name" value="Hypothetical protein af1432"/>
    <property type="match status" value="1"/>
</dbReference>
<evidence type="ECO:0008006" key="3">
    <source>
        <dbReference type="Google" id="ProtNLM"/>
    </source>
</evidence>
<evidence type="ECO:0000313" key="2">
    <source>
        <dbReference type="Proteomes" id="UP000016630"/>
    </source>
</evidence>
<dbReference type="RefSeq" id="WP_021663006.1">
    <property type="nucleotide sequence ID" value="NZ_KI259190.1"/>
</dbReference>
<name>A0A0E2LQ72_PORGN</name>
<dbReference type="AlphaFoldDB" id="A0A0E2LQ72"/>
<evidence type="ECO:0000313" key="1">
    <source>
        <dbReference type="EMBL" id="ERJ65600.1"/>
    </source>
</evidence>
<protein>
    <recommendedName>
        <fullName evidence="3">HD domain protein</fullName>
    </recommendedName>
</protein>
<organism evidence="1 2">
    <name type="scientific">Porphyromonas gingivalis F0570</name>
    <dbReference type="NCBI Taxonomy" id="1227271"/>
    <lineage>
        <taxon>Bacteria</taxon>
        <taxon>Pseudomonadati</taxon>
        <taxon>Bacteroidota</taxon>
        <taxon>Bacteroidia</taxon>
        <taxon>Bacteroidales</taxon>
        <taxon>Porphyromonadaceae</taxon>
        <taxon>Porphyromonas</taxon>
    </lineage>
</organism>
<dbReference type="SUPFAM" id="SSF109604">
    <property type="entry name" value="HD-domain/PDEase-like"/>
    <property type="match status" value="1"/>
</dbReference>